<dbReference type="Proteomes" id="UP000664521">
    <property type="component" value="Unassembled WGS sequence"/>
</dbReference>
<feature type="compositionally biased region" description="Low complexity" evidence="1">
    <location>
        <begin position="55"/>
        <end position="66"/>
    </location>
</feature>
<feature type="compositionally biased region" description="Polar residues" evidence="1">
    <location>
        <begin position="34"/>
        <end position="54"/>
    </location>
</feature>
<dbReference type="OrthoDB" id="2364174at2759"/>
<feature type="region of interest" description="Disordered" evidence="1">
    <location>
        <begin position="25"/>
        <end position="66"/>
    </location>
</feature>
<comment type="caution">
    <text evidence="2">The sequence shown here is derived from an EMBL/GenBank/DDBJ whole genome shotgun (WGS) entry which is preliminary data.</text>
</comment>
<dbReference type="EMBL" id="CAJPDS010000002">
    <property type="protein sequence ID" value="CAF9903962.1"/>
    <property type="molecule type" value="Genomic_DNA"/>
</dbReference>
<proteinExistence type="predicted"/>
<evidence type="ECO:0000313" key="2">
    <source>
        <dbReference type="EMBL" id="CAF9903962.1"/>
    </source>
</evidence>
<reference evidence="2" key="1">
    <citation type="submission" date="2021-03" db="EMBL/GenBank/DDBJ databases">
        <authorList>
            <person name="Tagirdzhanova G."/>
        </authorList>
    </citation>
    <scope>NUCLEOTIDE SEQUENCE</scope>
</reference>
<name>A0A8H3EH78_9LECA</name>
<protein>
    <submittedName>
        <fullName evidence="2">Uncharacterized protein</fullName>
    </submittedName>
</protein>
<keyword evidence="3" id="KW-1185">Reference proteome</keyword>
<sequence>MGFFDKAKASLADIQGDLTKATASLGLGEKKSESSAAQPESSKSTPINTPATSVAPSAAGAPKAKLPLANRKNVRDVWEAAQPDLERKLSDLLGVSWKTDIDIPYIYTFAESGYAKSTPGDMVKSYVEGALDSIERYADQNGEDGKSELNTLASSHTIAMDVTSKPGINYTGCEIAGGVLRILFVKDMLGTNVADSLVYLSEAVNDAGTSSDDTSLDFNARMGIKNDYEPEIGAVQAKFQKILATPTLDIEPNFEHNYAAIKAFIKTSKRSDTLPREWQKSLGRFTLDYFQNFAEVMENKGFGDDDMLQEGFKEAVEKNQVALRIVDKLSKGSYNEPFIENGVLYIQTTTENWATNVGDPAYQLIDIL</sequence>
<evidence type="ECO:0000313" key="3">
    <source>
        <dbReference type="Proteomes" id="UP000664521"/>
    </source>
</evidence>
<dbReference type="AlphaFoldDB" id="A0A8H3EH78"/>
<accession>A0A8H3EH78</accession>
<organism evidence="2 3">
    <name type="scientific">Heterodermia speciosa</name>
    <dbReference type="NCBI Taxonomy" id="116794"/>
    <lineage>
        <taxon>Eukaryota</taxon>
        <taxon>Fungi</taxon>
        <taxon>Dikarya</taxon>
        <taxon>Ascomycota</taxon>
        <taxon>Pezizomycotina</taxon>
        <taxon>Lecanoromycetes</taxon>
        <taxon>OSLEUM clade</taxon>
        <taxon>Lecanoromycetidae</taxon>
        <taxon>Caliciales</taxon>
        <taxon>Physciaceae</taxon>
        <taxon>Heterodermia</taxon>
    </lineage>
</organism>
<gene>
    <name evidence="2" type="ORF">HETSPECPRED_003269</name>
</gene>
<evidence type="ECO:0000256" key="1">
    <source>
        <dbReference type="SAM" id="MobiDB-lite"/>
    </source>
</evidence>